<protein>
    <submittedName>
        <fullName evidence="1">Uncharacterized protein</fullName>
    </submittedName>
</protein>
<proteinExistence type="predicted"/>
<keyword evidence="2" id="KW-1185">Reference proteome</keyword>
<evidence type="ECO:0000313" key="1">
    <source>
        <dbReference type="EMBL" id="AJC19628.1"/>
    </source>
</evidence>
<sequence>MGGFLNARGNRTVHTIHSSANNVIHIESRCVSRTRAERIAHRIPHVLNMQQLAAHVTLYQQGRKAFTHWLELLAPARARAAYIPRADDPKRMQYVPGTFDRRVAYEMLAHRQTTAAYTTHAMSSVGASMTQQRTRGYPRRHA</sequence>
<reference evidence="1" key="1">
    <citation type="submission" date="2016-11" db="EMBL/GenBank/DDBJ databases">
        <title>Complete Genome Sequencing of Pandoraea pulmonicola DSM 16583.</title>
        <authorList>
            <person name="Chan K.-G."/>
        </authorList>
    </citation>
    <scope>NUCLEOTIDE SEQUENCE</scope>
    <source>
        <strain evidence="1">DSM 16583</strain>
    </source>
</reference>
<gene>
    <name evidence="1" type="ORF">RO07_02475</name>
</gene>
<dbReference type="EMBL" id="CP010310">
    <property type="protein sequence ID" value="AJC19628.1"/>
    <property type="molecule type" value="Genomic_DNA"/>
</dbReference>
<dbReference type="Proteomes" id="UP000035086">
    <property type="component" value="Chromosome"/>
</dbReference>
<evidence type="ECO:0000313" key="2">
    <source>
        <dbReference type="Proteomes" id="UP000035086"/>
    </source>
</evidence>
<organism evidence="1 2">
    <name type="scientific">Pandoraea pulmonicola</name>
    <dbReference type="NCBI Taxonomy" id="93221"/>
    <lineage>
        <taxon>Bacteria</taxon>
        <taxon>Pseudomonadati</taxon>
        <taxon>Pseudomonadota</taxon>
        <taxon>Betaproteobacteria</taxon>
        <taxon>Burkholderiales</taxon>
        <taxon>Burkholderiaceae</taxon>
        <taxon>Pandoraea</taxon>
    </lineage>
</organism>
<accession>A0ABN4EK43</accession>
<name>A0ABN4EK43_PANPU</name>